<gene>
    <name evidence="6 7 8" type="primary">lalba</name>
</gene>
<evidence type="ECO:0000313" key="6">
    <source>
        <dbReference type="RefSeq" id="XP_028267646.1"/>
    </source>
</evidence>
<dbReference type="OrthoDB" id="17373at2759"/>
<keyword evidence="3" id="KW-0732">Signal</keyword>
<dbReference type="PANTHER" id="PTHR11407">
    <property type="entry name" value="LYSOZYME C"/>
    <property type="match status" value="1"/>
</dbReference>
<name>A0A6P7IQ61_9TELE</name>
<reference evidence="6 7" key="1">
    <citation type="submission" date="2025-04" db="UniProtKB">
        <authorList>
            <consortium name="RefSeq"/>
        </authorList>
    </citation>
    <scope>IDENTIFICATION</scope>
</reference>
<evidence type="ECO:0000313" key="5">
    <source>
        <dbReference type="Proteomes" id="UP000515145"/>
    </source>
</evidence>
<keyword evidence="5" id="KW-1185">Reference proteome</keyword>
<feature type="compositionally biased region" description="Basic and acidic residues" evidence="2">
    <location>
        <begin position="150"/>
        <end position="163"/>
    </location>
</feature>
<proteinExistence type="predicted"/>
<protein>
    <submittedName>
        <fullName evidence="6 7">Alpha-lactalbumin</fullName>
    </submittedName>
</protein>
<evidence type="ECO:0000313" key="7">
    <source>
        <dbReference type="RefSeq" id="XP_028267653.1"/>
    </source>
</evidence>
<feature type="compositionally biased region" description="Basic and acidic residues" evidence="2">
    <location>
        <begin position="132"/>
        <end position="141"/>
    </location>
</feature>
<feature type="region of interest" description="Disordered" evidence="2">
    <location>
        <begin position="78"/>
        <end position="193"/>
    </location>
</feature>
<dbReference type="AlphaFoldDB" id="A0A6P7IQ61"/>
<dbReference type="PROSITE" id="PS51348">
    <property type="entry name" value="GLYCOSYL_HYDROL_F22_2"/>
    <property type="match status" value="1"/>
</dbReference>
<evidence type="ECO:0000313" key="8">
    <source>
        <dbReference type="RefSeq" id="XP_028267661.1"/>
    </source>
</evidence>
<feature type="compositionally biased region" description="Basic and acidic residues" evidence="2">
    <location>
        <begin position="175"/>
        <end position="188"/>
    </location>
</feature>
<evidence type="ECO:0000256" key="1">
    <source>
        <dbReference type="ARBA" id="ARBA00023157"/>
    </source>
</evidence>
<dbReference type="RefSeq" id="XP_028267646.1">
    <property type="nucleotide sequence ID" value="XM_028411845.1"/>
</dbReference>
<evidence type="ECO:0000256" key="3">
    <source>
        <dbReference type="SAM" id="SignalP"/>
    </source>
</evidence>
<dbReference type="InterPro" id="IPR023346">
    <property type="entry name" value="Lysozyme-like_dom_sf"/>
</dbReference>
<feature type="signal peptide" evidence="3">
    <location>
        <begin position="1"/>
        <end position="21"/>
    </location>
</feature>
<feature type="compositionally biased region" description="Low complexity" evidence="2">
    <location>
        <begin position="78"/>
        <end position="131"/>
    </location>
</feature>
<dbReference type="InterPro" id="IPR001916">
    <property type="entry name" value="Glyco_hydro_22"/>
</dbReference>
<feature type="compositionally biased region" description="Acidic residues" evidence="2">
    <location>
        <begin position="164"/>
        <end position="174"/>
    </location>
</feature>
<dbReference type="InterPro" id="IPR019799">
    <property type="entry name" value="Glyco_hydro_22_CS"/>
</dbReference>
<dbReference type="GO" id="GO:0003796">
    <property type="term" value="F:lysozyme activity"/>
    <property type="evidence" value="ECO:0007669"/>
    <property type="project" value="TreeGrafter"/>
</dbReference>
<dbReference type="RefSeq" id="XP_028267653.1">
    <property type="nucleotide sequence ID" value="XM_028411852.1"/>
</dbReference>
<organism evidence="5 7">
    <name type="scientific">Parambassis ranga</name>
    <name type="common">Indian glassy fish</name>
    <dbReference type="NCBI Taxonomy" id="210632"/>
    <lineage>
        <taxon>Eukaryota</taxon>
        <taxon>Metazoa</taxon>
        <taxon>Chordata</taxon>
        <taxon>Craniata</taxon>
        <taxon>Vertebrata</taxon>
        <taxon>Euteleostomi</taxon>
        <taxon>Actinopterygii</taxon>
        <taxon>Neopterygii</taxon>
        <taxon>Teleostei</taxon>
        <taxon>Neoteleostei</taxon>
        <taxon>Acanthomorphata</taxon>
        <taxon>Ovalentaria</taxon>
        <taxon>Ambassidae</taxon>
        <taxon>Parambassis</taxon>
    </lineage>
</organism>
<dbReference type="PANTHER" id="PTHR11407:SF69">
    <property type="entry name" value="LYSOZYME C, MILK ISOZYME"/>
    <property type="match status" value="1"/>
</dbReference>
<feature type="chain" id="PRO_5044651236" evidence="3">
    <location>
        <begin position="22"/>
        <end position="273"/>
    </location>
</feature>
<accession>A0A6P7IQ61</accession>
<dbReference type="SUPFAM" id="SSF53955">
    <property type="entry name" value="Lysozyme-like"/>
    <property type="match status" value="1"/>
</dbReference>
<dbReference type="GeneID" id="114439708"/>
<dbReference type="Gene3D" id="1.10.530.10">
    <property type="match status" value="2"/>
</dbReference>
<dbReference type="Proteomes" id="UP000515145">
    <property type="component" value="Chromosome 1"/>
</dbReference>
<dbReference type="PROSITE" id="PS00128">
    <property type="entry name" value="GLYCOSYL_HYDROL_F22_1"/>
    <property type="match status" value="1"/>
</dbReference>
<feature type="domain" description="Glycosyl hydrolases family 22 (GH22)" evidence="4">
    <location>
        <begin position="228"/>
        <end position="246"/>
    </location>
</feature>
<dbReference type="RefSeq" id="XP_028267661.1">
    <property type="nucleotide sequence ID" value="XM_028411860.1"/>
</dbReference>
<dbReference type="Pfam" id="PF00062">
    <property type="entry name" value="Lys"/>
    <property type="match status" value="1"/>
</dbReference>
<evidence type="ECO:0000256" key="2">
    <source>
        <dbReference type="SAM" id="MobiDB-lite"/>
    </source>
</evidence>
<sequence>MKLGLLLVLAVAVVLPSLSESRIVSKCELKKKLEKAIKLPSNLEKMKDKIISRVVCEVSRTSNLNSNLIKVIGTRMTTSAPNTTTTTTATTTTTTTTTSPTTTPTIPTDTTTTSAPTPTTTTTTTTPTDTTTDSRRKREADLDSMDVENIDMKTEELLNREENRFDEEEVEEDDNHLSDESKEVDDGKRKKRPPHKQRVLWSLGYYGLFQLSDSHFCDSGYRWSRNVCRSSCTAFTDDDITDDIECFVKSNLWWYYVRSATYNCQFENILNNC</sequence>
<evidence type="ECO:0000259" key="4">
    <source>
        <dbReference type="PROSITE" id="PS00128"/>
    </source>
</evidence>
<keyword evidence="1" id="KW-1015">Disulfide bond</keyword>